<evidence type="ECO:0000313" key="2">
    <source>
        <dbReference type="Proteomes" id="UP001162992"/>
    </source>
</evidence>
<evidence type="ECO:0000313" key="1">
    <source>
        <dbReference type="EMBL" id="KAJ7534336.1"/>
    </source>
</evidence>
<sequence>MGDVQIKVMTIIIHGLAASTCTSRVVATLIEKEVVDYVIEPVDLVSGAHKKPEYLALQPFGVIPVIQDGDLTLFESRAIARYICDKYANQGTALYGSSLTDRAKVEQWLEVESQNFHLPIGTAVFELVFKGYRGLTTDDSVVEANLSKLSSVLDIYEVHLSKNKYLAGDFFSLADLSHLPYLHYLIHVAKKGDVVTSKKHVNAWWEDISSRPSWKKVLELMAGN</sequence>
<organism evidence="1 2">
    <name type="scientific">Diphasiastrum complanatum</name>
    <name type="common">Issler's clubmoss</name>
    <name type="synonym">Lycopodium complanatum</name>
    <dbReference type="NCBI Taxonomy" id="34168"/>
    <lineage>
        <taxon>Eukaryota</taxon>
        <taxon>Viridiplantae</taxon>
        <taxon>Streptophyta</taxon>
        <taxon>Embryophyta</taxon>
        <taxon>Tracheophyta</taxon>
        <taxon>Lycopodiopsida</taxon>
        <taxon>Lycopodiales</taxon>
        <taxon>Lycopodiaceae</taxon>
        <taxon>Lycopodioideae</taxon>
        <taxon>Diphasiastrum</taxon>
    </lineage>
</organism>
<comment type="caution">
    <text evidence="1">The sequence shown here is derived from an EMBL/GenBank/DDBJ whole genome shotgun (WGS) entry which is preliminary data.</text>
</comment>
<protein>
    <submittedName>
        <fullName evidence="1">Uncharacterized protein</fullName>
    </submittedName>
</protein>
<reference evidence="2" key="1">
    <citation type="journal article" date="2024" name="Proc. Natl. Acad. Sci. U.S.A.">
        <title>Extraordinary preservation of gene collinearity over three hundred million years revealed in homosporous lycophytes.</title>
        <authorList>
            <person name="Li C."/>
            <person name="Wickell D."/>
            <person name="Kuo L.Y."/>
            <person name="Chen X."/>
            <person name="Nie B."/>
            <person name="Liao X."/>
            <person name="Peng D."/>
            <person name="Ji J."/>
            <person name="Jenkins J."/>
            <person name="Williams M."/>
            <person name="Shu S."/>
            <person name="Plott C."/>
            <person name="Barry K."/>
            <person name="Rajasekar S."/>
            <person name="Grimwood J."/>
            <person name="Han X."/>
            <person name="Sun S."/>
            <person name="Hou Z."/>
            <person name="He W."/>
            <person name="Dai G."/>
            <person name="Sun C."/>
            <person name="Schmutz J."/>
            <person name="Leebens-Mack J.H."/>
            <person name="Li F.W."/>
            <person name="Wang L."/>
        </authorList>
    </citation>
    <scope>NUCLEOTIDE SEQUENCE [LARGE SCALE GENOMIC DNA]</scope>
    <source>
        <strain evidence="2">cv. PW_Plant_1</strain>
    </source>
</reference>
<name>A0ACC2BX67_DIPCM</name>
<accession>A0ACC2BX67</accession>
<keyword evidence="2" id="KW-1185">Reference proteome</keyword>
<dbReference type="EMBL" id="CM055104">
    <property type="protein sequence ID" value="KAJ7534336.1"/>
    <property type="molecule type" value="Genomic_DNA"/>
</dbReference>
<gene>
    <name evidence="1" type="ORF">O6H91_13G089800</name>
</gene>
<proteinExistence type="predicted"/>
<dbReference type="Proteomes" id="UP001162992">
    <property type="component" value="Chromosome 13"/>
</dbReference>